<evidence type="ECO:0000256" key="1">
    <source>
        <dbReference type="SAM" id="Phobius"/>
    </source>
</evidence>
<dbReference type="EMBL" id="JAQZSM010000019">
    <property type="protein sequence ID" value="MDD7972782.1"/>
    <property type="molecule type" value="Genomic_DNA"/>
</dbReference>
<name>A0ABT5TF34_9RHOB</name>
<evidence type="ECO:0000313" key="3">
    <source>
        <dbReference type="Proteomes" id="UP001431784"/>
    </source>
</evidence>
<keyword evidence="3" id="KW-1185">Reference proteome</keyword>
<reference evidence="2" key="1">
    <citation type="submission" date="2023-02" db="EMBL/GenBank/DDBJ databases">
        <title>Description of Roseinatronobacter alkalisoli sp. nov., an alkaliphilic bacerium isolated from soda soil.</title>
        <authorList>
            <person name="Wei W."/>
        </authorList>
    </citation>
    <scope>NUCLEOTIDE SEQUENCE</scope>
    <source>
        <strain evidence="2">HJB301</strain>
    </source>
</reference>
<dbReference type="RefSeq" id="WP_274353459.1">
    <property type="nucleotide sequence ID" value="NZ_JAQZSM010000019.1"/>
</dbReference>
<gene>
    <name evidence="2" type="ORF">PUT78_16935</name>
</gene>
<dbReference type="Proteomes" id="UP001431784">
    <property type="component" value="Unassembled WGS sequence"/>
</dbReference>
<protein>
    <recommendedName>
        <fullName evidence="4">DUF1772 domain-containing protein</fullName>
    </recommendedName>
</protein>
<feature type="transmembrane region" description="Helical" evidence="1">
    <location>
        <begin position="50"/>
        <end position="67"/>
    </location>
</feature>
<evidence type="ECO:0008006" key="4">
    <source>
        <dbReference type="Google" id="ProtNLM"/>
    </source>
</evidence>
<keyword evidence="1" id="KW-1133">Transmembrane helix</keyword>
<sequence length="68" mass="7885">MLLMNLGIFVGITLRSDAPELKPGEDTWSRENWRKDRAELADKPFWKSHHMWSALLIAVTLVMVAMFI</sequence>
<keyword evidence="1" id="KW-0472">Membrane</keyword>
<keyword evidence="1" id="KW-0812">Transmembrane</keyword>
<comment type="caution">
    <text evidence="2">The sequence shown here is derived from an EMBL/GenBank/DDBJ whole genome shotgun (WGS) entry which is preliminary data.</text>
</comment>
<accession>A0ABT5TF34</accession>
<organism evidence="2 3">
    <name type="scientific">Roseinatronobacter alkalisoli</name>
    <dbReference type="NCBI Taxonomy" id="3028235"/>
    <lineage>
        <taxon>Bacteria</taxon>
        <taxon>Pseudomonadati</taxon>
        <taxon>Pseudomonadota</taxon>
        <taxon>Alphaproteobacteria</taxon>
        <taxon>Rhodobacterales</taxon>
        <taxon>Paracoccaceae</taxon>
        <taxon>Roseinatronobacter</taxon>
    </lineage>
</organism>
<evidence type="ECO:0000313" key="2">
    <source>
        <dbReference type="EMBL" id="MDD7972782.1"/>
    </source>
</evidence>
<proteinExistence type="predicted"/>